<evidence type="ECO:0000313" key="11">
    <source>
        <dbReference type="EMBL" id="KAJ7393025.1"/>
    </source>
</evidence>
<dbReference type="SMART" id="SM01381">
    <property type="entry name" value="7TM_GPCR_Srsx"/>
    <property type="match status" value="1"/>
</dbReference>
<dbReference type="GO" id="GO:0004930">
    <property type="term" value="F:G protein-coupled receptor activity"/>
    <property type="evidence" value="ECO:0007669"/>
    <property type="project" value="UniProtKB-KW"/>
</dbReference>
<feature type="transmembrane region" description="Helical" evidence="9">
    <location>
        <begin position="39"/>
        <end position="64"/>
    </location>
</feature>
<dbReference type="Proteomes" id="UP001163046">
    <property type="component" value="Unassembled WGS sequence"/>
</dbReference>
<evidence type="ECO:0000256" key="3">
    <source>
        <dbReference type="ARBA" id="ARBA00022989"/>
    </source>
</evidence>
<evidence type="ECO:0000256" key="6">
    <source>
        <dbReference type="ARBA" id="ARBA00023170"/>
    </source>
</evidence>
<dbReference type="PROSITE" id="PS50262">
    <property type="entry name" value="G_PROTEIN_RECEP_F1_2"/>
    <property type="match status" value="1"/>
</dbReference>
<evidence type="ECO:0000256" key="1">
    <source>
        <dbReference type="ARBA" id="ARBA00004141"/>
    </source>
</evidence>
<evidence type="ECO:0000256" key="5">
    <source>
        <dbReference type="ARBA" id="ARBA00023136"/>
    </source>
</evidence>
<dbReference type="GO" id="GO:0016020">
    <property type="term" value="C:membrane"/>
    <property type="evidence" value="ECO:0007669"/>
    <property type="project" value="UniProtKB-SubCell"/>
</dbReference>
<keyword evidence="12" id="KW-1185">Reference proteome</keyword>
<dbReference type="AlphaFoldDB" id="A0A9X0A4P9"/>
<evidence type="ECO:0000256" key="2">
    <source>
        <dbReference type="ARBA" id="ARBA00022692"/>
    </source>
</evidence>
<evidence type="ECO:0000256" key="9">
    <source>
        <dbReference type="SAM" id="Phobius"/>
    </source>
</evidence>
<dbReference type="SUPFAM" id="SSF81321">
    <property type="entry name" value="Family A G protein-coupled receptor-like"/>
    <property type="match status" value="1"/>
</dbReference>
<dbReference type="EMBL" id="MU825399">
    <property type="protein sequence ID" value="KAJ7393025.1"/>
    <property type="molecule type" value="Genomic_DNA"/>
</dbReference>
<comment type="subcellular location">
    <subcellularLocation>
        <location evidence="1">Membrane</location>
        <topology evidence="1">Multi-pass membrane protein</topology>
    </subcellularLocation>
</comment>
<dbReference type="CDD" id="cd00637">
    <property type="entry name" value="7tm_classA_rhodopsin-like"/>
    <property type="match status" value="1"/>
</dbReference>
<dbReference type="InterPro" id="IPR000276">
    <property type="entry name" value="GPCR_Rhodpsn"/>
</dbReference>
<evidence type="ECO:0000256" key="8">
    <source>
        <dbReference type="RuleBase" id="RU000688"/>
    </source>
</evidence>
<organism evidence="11 12">
    <name type="scientific">Desmophyllum pertusum</name>
    <dbReference type="NCBI Taxonomy" id="174260"/>
    <lineage>
        <taxon>Eukaryota</taxon>
        <taxon>Metazoa</taxon>
        <taxon>Cnidaria</taxon>
        <taxon>Anthozoa</taxon>
        <taxon>Hexacorallia</taxon>
        <taxon>Scleractinia</taxon>
        <taxon>Caryophylliina</taxon>
        <taxon>Caryophylliidae</taxon>
        <taxon>Desmophyllum</taxon>
    </lineage>
</organism>
<keyword evidence="7 8" id="KW-0807">Transducer</keyword>
<feature type="transmembrane region" description="Helical" evidence="9">
    <location>
        <begin position="269"/>
        <end position="293"/>
    </location>
</feature>
<evidence type="ECO:0000313" key="12">
    <source>
        <dbReference type="Proteomes" id="UP001163046"/>
    </source>
</evidence>
<sequence>MLLKALSYFVILLVSLIGNILVALVIYKNQEFRKSINYFVFNMAVSDLFTPLTIMPIKIVEIISGSVSWKVDSPWILGNMLCKLSYFLPDVSLAVSIGSLLLISMDRFIAVVFPLKVKLISSTLRLCSILCTWIIAIAVHAPYFYTFRLFTNTNESFCRSQWESAFDHHVETQKRYVTATSITFYLVPICLLAIMYGSIVWTLKTNNTQTKHKIYSQRTRRHQHNKNIMRMSVAIIITFLICIIPLVVFTFISLFLWNWEEPPICAFLTWIPFICLFMLHSWSALNPCICFVFSENYRNGLRQILPFSKRCFSRKTLEQANIPTETTSTTKRKSNSTWV</sequence>
<keyword evidence="4 8" id="KW-0297">G-protein coupled receptor</keyword>
<keyword evidence="3 9" id="KW-1133">Transmembrane helix</keyword>
<dbReference type="PANTHER" id="PTHR24243">
    <property type="entry name" value="G-PROTEIN COUPLED RECEPTOR"/>
    <property type="match status" value="1"/>
</dbReference>
<dbReference type="OrthoDB" id="5979787at2759"/>
<protein>
    <recommendedName>
        <fullName evidence="10">G-protein coupled receptors family 1 profile domain-containing protein</fullName>
    </recommendedName>
</protein>
<dbReference type="PRINTS" id="PR00237">
    <property type="entry name" value="GPCRRHODOPSN"/>
</dbReference>
<feature type="transmembrane region" description="Helical" evidence="9">
    <location>
        <begin position="182"/>
        <end position="203"/>
    </location>
</feature>
<name>A0A9X0A4P9_9CNID</name>
<comment type="caution">
    <text evidence="11">The sequence shown here is derived from an EMBL/GenBank/DDBJ whole genome shotgun (WGS) entry which is preliminary data.</text>
</comment>
<accession>A0A9X0A4P9</accession>
<dbReference type="PANTHER" id="PTHR24243:SF208">
    <property type="entry name" value="PYROKININ-1 RECEPTOR"/>
    <property type="match status" value="1"/>
</dbReference>
<feature type="transmembrane region" description="Helical" evidence="9">
    <location>
        <begin position="228"/>
        <end position="257"/>
    </location>
</feature>
<gene>
    <name evidence="11" type="ORF">OS493_008273</name>
</gene>
<evidence type="ECO:0000259" key="10">
    <source>
        <dbReference type="PROSITE" id="PS50262"/>
    </source>
</evidence>
<keyword evidence="2 8" id="KW-0812">Transmembrane</keyword>
<dbReference type="PROSITE" id="PS00237">
    <property type="entry name" value="G_PROTEIN_RECEP_F1_1"/>
    <property type="match status" value="1"/>
</dbReference>
<feature type="transmembrane region" description="Helical" evidence="9">
    <location>
        <begin position="6"/>
        <end position="27"/>
    </location>
</feature>
<feature type="domain" description="G-protein coupled receptors family 1 profile" evidence="10">
    <location>
        <begin position="18"/>
        <end position="290"/>
    </location>
</feature>
<dbReference type="Gene3D" id="1.20.1070.10">
    <property type="entry name" value="Rhodopsin 7-helix transmembrane proteins"/>
    <property type="match status" value="1"/>
</dbReference>
<proteinExistence type="inferred from homology"/>
<evidence type="ECO:0000256" key="4">
    <source>
        <dbReference type="ARBA" id="ARBA00023040"/>
    </source>
</evidence>
<feature type="transmembrane region" description="Helical" evidence="9">
    <location>
        <begin position="124"/>
        <end position="145"/>
    </location>
</feature>
<keyword evidence="6 8" id="KW-0675">Receptor</keyword>
<keyword evidence="5 9" id="KW-0472">Membrane</keyword>
<dbReference type="Pfam" id="PF00001">
    <property type="entry name" value="7tm_1"/>
    <property type="match status" value="1"/>
</dbReference>
<evidence type="ECO:0000256" key="7">
    <source>
        <dbReference type="ARBA" id="ARBA00023224"/>
    </source>
</evidence>
<reference evidence="11" key="1">
    <citation type="submission" date="2023-01" db="EMBL/GenBank/DDBJ databases">
        <title>Genome assembly of the deep-sea coral Lophelia pertusa.</title>
        <authorList>
            <person name="Herrera S."/>
            <person name="Cordes E."/>
        </authorList>
    </citation>
    <scope>NUCLEOTIDE SEQUENCE</scope>
    <source>
        <strain evidence="11">USNM1676648</strain>
        <tissue evidence="11">Polyp</tissue>
    </source>
</reference>
<dbReference type="InterPro" id="IPR017452">
    <property type="entry name" value="GPCR_Rhodpsn_7TM"/>
</dbReference>
<comment type="similarity">
    <text evidence="8">Belongs to the G-protein coupled receptor 1 family.</text>
</comment>